<gene>
    <name evidence="4" type="primary">LOC107268591</name>
</gene>
<sequence>MSSTPRCTPDLQSLSLPLSTLNPVSSCSSGQPTTNDLLQSLISQIKKSDEKITVFITGQLQTNQEINEKLNNLNRIADTVNQNCQRISNLEQNYATLLQEIQSLKAQLSGMSDSSYTKLHEREDSELILSSVPARTTTTPVTLVSNVFQALGVPERSSHILAVRCISNKSDLPAASTRSSSPPEMSRATTAYIVTLTSVAVRDIVLTKKRNKRDLRQNEVCDGGSNRQIYINELLPASTYNLLRRSKALAKEKSYKFVWCKNNTIFVRKDNGCPPIMIQTENDLNKLV</sequence>
<feature type="domain" description="FP protein C-terminal" evidence="2">
    <location>
        <begin position="239"/>
        <end position="288"/>
    </location>
</feature>
<name>A0AAJ7BYY3_CEPCN</name>
<dbReference type="Pfam" id="PF25298">
    <property type="entry name" value="Baculo_FP_2nd"/>
    <property type="match status" value="1"/>
</dbReference>
<dbReference type="InterPro" id="IPR057251">
    <property type="entry name" value="FP_C"/>
</dbReference>
<evidence type="ECO:0000313" key="4">
    <source>
        <dbReference type="RefSeq" id="XP_015597000.1"/>
    </source>
</evidence>
<evidence type="ECO:0000259" key="2">
    <source>
        <dbReference type="Pfam" id="PF25298"/>
    </source>
</evidence>
<dbReference type="RefSeq" id="XP_015597000.1">
    <property type="nucleotide sequence ID" value="XM_015741514.1"/>
</dbReference>
<protein>
    <submittedName>
        <fullName evidence="4">Uncharacterized protein LOC107268591</fullName>
    </submittedName>
</protein>
<feature type="coiled-coil region" evidence="1">
    <location>
        <begin position="63"/>
        <end position="107"/>
    </location>
</feature>
<dbReference type="KEGG" id="ccin:107268591"/>
<keyword evidence="1" id="KW-0175">Coiled coil</keyword>
<dbReference type="AlphaFoldDB" id="A0AAJ7BYY3"/>
<accession>A0AAJ7BYY3</accession>
<evidence type="ECO:0000256" key="1">
    <source>
        <dbReference type="SAM" id="Coils"/>
    </source>
</evidence>
<organism evidence="3 4">
    <name type="scientific">Cephus cinctus</name>
    <name type="common">Wheat stem sawfly</name>
    <dbReference type="NCBI Taxonomy" id="211228"/>
    <lineage>
        <taxon>Eukaryota</taxon>
        <taxon>Metazoa</taxon>
        <taxon>Ecdysozoa</taxon>
        <taxon>Arthropoda</taxon>
        <taxon>Hexapoda</taxon>
        <taxon>Insecta</taxon>
        <taxon>Pterygota</taxon>
        <taxon>Neoptera</taxon>
        <taxon>Endopterygota</taxon>
        <taxon>Hymenoptera</taxon>
        <taxon>Cephoidea</taxon>
        <taxon>Cephidae</taxon>
        <taxon>Cephus</taxon>
    </lineage>
</organism>
<reference evidence="4" key="1">
    <citation type="submission" date="2025-08" db="UniProtKB">
        <authorList>
            <consortium name="RefSeq"/>
        </authorList>
    </citation>
    <scope>IDENTIFICATION</scope>
</reference>
<dbReference type="GeneID" id="107268591"/>
<keyword evidence="3" id="KW-1185">Reference proteome</keyword>
<dbReference type="Proteomes" id="UP000694920">
    <property type="component" value="Unplaced"/>
</dbReference>
<proteinExistence type="predicted"/>
<evidence type="ECO:0000313" key="3">
    <source>
        <dbReference type="Proteomes" id="UP000694920"/>
    </source>
</evidence>